<evidence type="ECO:0000313" key="1">
    <source>
        <dbReference type="EMBL" id="GEZ61418.1"/>
    </source>
</evidence>
<comment type="caution">
    <text evidence="1">The sequence shown here is derived from an EMBL/GenBank/DDBJ whole genome shotgun (WGS) entry which is preliminary data.</text>
</comment>
<gene>
    <name evidence="1" type="ORF">Tci_533391</name>
</gene>
<sequence length="83" mass="9673">RDNLDITEQDYYTSLYSESQAQFNTHVKAGIVMNNYAHMLIIKLFICDEKQRKECAHVPYVHIEIANLLASYMIHLVETAELL</sequence>
<dbReference type="EMBL" id="BKCJ010300713">
    <property type="protein sequence ID" value="GEZ61418.1"/>
    <property type="molecule type" value="Genomic_DNA"/>
</dbReference>
<dbReference type="AlphaFoldDB" id="A0A699IH06"/>
<name>A0A699IH06_TANCI</name>
<reference evidence="1" key="1">
    <citation type="journal article" date="2019" name="Sci. Rep.">
        <title>Draft genome of Tanacetum cinerariifolium, the natural source of mosquito coil.</title>
        <authorList>
            <person name="Yamashiro T."/>
            <person name="Shiraishi A."/>
            <person name="Satake H."/>
            <person name="Nakayama K."/>
        </authorList>
    </citation>
    <scope>NUCLEOTIDE SEQUENCE</scope>
</reference>
<accession>A0A699IH06</accession>
<organism evidence="1">
    <name type="scientific">Tanacetum cinerariifolium</name>
    <name type="common">Dalmatian daisy</name>
    <name type="synonym">Chrysanthemum cinerariifolium</name>
    <dbReference type="NCBI Taxonomy" id="118510"/>
    <lineage>
        <taxon>Eukaryota</taxon>
        <taxon>Viridiplantae</taxon>
        <taxon>Streptophyta</taxon>
        <taxon>Embryophyta</taxon>
        <taxon>Tracheophyta</taxon>
        <taxon>Spermatophyta</taxon>
        <taxon>Magnoliopsida</taxon>
        <taxon>eudicotyledons</taxon>
        <taxon>Gunneridae</taxon>
        <taxon>Pentapetalae</taxon>
        <taxon>asterids</taxon>
        <taxon>campanulids</taxon>
        <taxon>Asterales</taxon>
        <taxon>Asteraceae</taxon>
        <taxon>Asteroideae</taxon>
        <taxon>Anthemideae</taxon>
        <taxon>Anthemidinae</taxon>
        <taxon>Tanacetum</taxon>
    </lineage>
</organism>
<feature type="non-terminal residue" evidence="1">
    <location>
        <position position="1"/>
    </location>
</feature>
<proteinExistence type="predicted"/>
<protein>
    <submittedName>
        <fullName evidence="1">DNA repair protein RAD16 isoform X1</fullName>
    </submittedName>
</protein>